<sequence>MLLPADVLNAASYGVKYKAGLASVTKTWRRDKTLLPVIVTAVFTPLALQVVLFWLTARWKGSGSKADDYYKMAAMVRRSLRAWLYLVDIRKPCNLTNLPFTIVGSFHGVGRHAASLNASDVTQAVSVLLFLPTIGGTNRWLRWALQANLGLIVTSTVVFCVVIWMQCTPVQRNWDPFVPGRKCIDIEKFMDTTHVLSTITIFTNTVCALMPLPINWRLNLSTKTRIGIILVIGLGLLAAASSVVCIALVKDFKKCSETRPSRFSASAYARSSNSTLIAAASLPPFRALLLRIVSRVRRKIFQDSNCGSSGEPAKTSAGLSDIELKQSGLVAVGAKSRWRRRLLAYARRIPWRAGQSI</sequence>
<dbReference type="AlphaFoldDB" id="A0A9P6GTI0"/>
<dbReference type="GO" id="GO:0016020">
    <property type="term" value="C:membrane"/>
    <property type="evidence" value="ECO:0007669"/>
    <property type="project" value="UniProtKB-SubCell"/>
</dbReference>
<reference evidence="8" key="1">
    <citation type="journal article" date="2020" name="Mol. Plant Microbe Interact.">
        <title>Genome Sequence of the Biocontrol Agent Coniothyrium minitans strain Conio (IMI 134523).</title>
        <authorList>
            <person name="Patel D."/>
            <person name="Shittu T.A."/>
            <person name="Baroncelli R."/>
            <person name="Muthumeenakshi S."/>
            <person name="Osborne T.H."/>
            <person name="Janganan T.K."/>
            <person name="Sreenivasaprasad S."/>
        </authorList>
    </citation>
    <scope>NUCLEOTIDE SEQUENCE</scope>
    <source>
        <strain evidence="8">Conio</strain>
    </source>
</reference>
<evidence type="ECO:0000256" key="3">
    <source>
        <dbReference type="ARBA" id="ARBA00022989"/>
    </source>
</evidence>
<organism evidence="8 9">
    <name type="scientific">Paraphaeosphaeria minitans</name>
    <dbReference type="NCBI Taxonomy" id="565426"/>
    <lineage>
        <taxon>Eukaryota</taxon>
        <taxon>Fungi</taxon>
        <taxon>Dikarya</taxon>
        <taxon>Ascomycota</taxon>
        <taxon>Pezizomycotina</taxon>
        <taxon>Dothideomycetes</taxon>
        <taxon>Pleosporomycetidae</taxon>
        <taxon>Pleosporales</taxon>
        <taxon>Massarineae</taxon>
        <taxon>Didymosphaeriaceae</taxon>
        <taxon>Paraphaeosphaeria</taxon>
    </lineage>
</organism>
<keyword evidence="3 6" id="KW-1133">Transmembrane helix</keyword>
<evidence type="ECO:0000256" key="2">
    <source>
        <dbReference type="ARBA" id="ARBA00022692"/>
    </source>
</evidence>
<evidence type="ECO:0000256" key="4">
    <source>
        <dbReference type="ARBA" id="ARBA00023136"/>
    </source>
</evidence>
<evidence type="ECO:0000256" key="1">
    <source>
        <dbReference type="ARBA" id="ARBA00004141"/>
    </source>
</evidence>
<dbReference type="Proteomes" id="UP000756921">
    <property type="component" value="Unassembled WGS sequence"/>
</dbReference>
<dbReference type="Pfam" id="PF20684">
    <property type="entry name" value="Fung_rhodopsin"/>
    <property type="match status" value="1"/>
</dbReference>
<dbReference type="InterPro" id="IPR052337">
    <property type="entry name" value="SAT4-like"/>
</dbReference>
<feature type="transmembrane region" description="Helical" evidence="6">
    <location>
        <begin position="34"/>
        <end position="55"/>
    </location>
</feature>
<comment type="similarity">
    <text evidence="5">Belongs to the SAT4 family.</text>
</comment>
<dbReference type="InterPro" id="IPR049326">
    <property type="entry name" value="Rhodopsin_dom_fungi"/>
</dbReference>
<keyword evidence="9" id="KW-1185">Reference proteome</keyword>
<protein>
    <submittedName>
        <fullName evidence="8">Integral membrane family protein</fullName>
    </submittedName>
</protein>
<feature type="transmembrane region" description="Helical" evidence="6">
    <location>
        <begin position="147"/>
        <end position="165"/>
    </location>
</feature>
<evidence type="ECO:0000256" key="6">
    <source>
        <dbReference type="SAM" id="Phobius"/>
    </source>
</evidence>
<name>A0A9P6GTI0_9PLEO</name>
<feature type="domain" description="Rhodopsin" evidence="7">
    <location>
        <begin position="124"/>
        <end position="289"/>
    </location>
</feature>
<proteinExistence type="inferred from homology"/>
<feature type="transmembrane region" description="Helical" evidence="6">
    <location>
        <begin position="226"/>
        <end position="249"/>
    </location>
</feature>
<comment type="caution">
    <text evidence="8">The sequence shown here is derived from an EMBL/GenBank/DDBJ whole genome shotgun (WGS) entry which is preliminary data.</text>
</comment>
<keyword evidence="4 6" id="KW-0472">Membrane</keyword>
<dbReference type="PANTHER" id="PTHR33048">
    <property type="entry name" value="PTH11-LIKE INTEGRAL MEMBRANE PROTEIN (AFU_ORTHOLOGUE AFUA_5G11245)"/>
    <property type="match status" value="1"/>
</dbReference>
<evidence type="ECO:0000259" key="7">
    <source>
        <dbReference type="Pfam" id="PF20684"/>
    </source>
</evidence>
<dbReference type="EMBL" id="WJXW01000002">
    <property type="protein sequence ID" value="KAF9739954.1"/>
    <property type="molecule type" value="Genomic_DNA"/>
</dbReference>
<gene>
    <name evidence="8" type="ORF">PMIN01_02589</name>
</gene>
<keyword evidence="2 6" id="KW-0812">Transmembrane</keyword>
<dbReference type="PANTHER" id="PTHR33048:SF47">
    <property type="entry name" value="INTEGRAL MEMBRANE PROTEIN-RELATED"/>
    <property type="match status" value="1"/>
</dbReference>
<evidence type="ECO:0000256" key="5">
    <source>
        <dbReference type="ARBA" id="ARBA00038359"/>
    </source>
</evidence>
<dbReference type="OrthoDB" id="3934549at2759"/>
<accession>A0A9P6GTI0</accession>
<comment type="subcellular location">
    <subcellularLocation>
        <location evidence="1">Membrane</location>
        <topology evidence="1">Multi-pass membrane protein</topology>
    </subcellularLocation>
</comment>
<evidence type="ECO:0000313" key="9">
    <source>
        <dbReference type="Proteomes" id="UP000756921"/>
    </source>
</evidence>
<feature type="transmembrane region" description="Helical" evidence="6">
    <location>
        <begin position="195"/>
        <end position="214"/>
    </location>
</feature>
<evidence type="ECO:0000313" key="8">
    <source>
        <dbReference type="EMBL" id="KAF9739954.1"/>
    </source>
</evidence>